<dbReference type="InterPro" id="IPR027417">
    <property type="entry name" value="P-loop_NTPase"/>
</dbReference>
<organism evidence="4 5">
    <name type="scientific">Xanthobacter oligotrophicus</name>
    <dbReference type="NCBI Taxonomy" id="2607286"/>
    <lineage>
        <taxon>Bacteria</taxon>
        <taxon>Pseudomonadati</taxon>
        <taxon>Pseudomonadota</taxon>
        <taxon>Alphaproteobacteria</taxon>
        <taxon>Hyphomicrobiales</taxon>
        <taxon>Xanthobacteraceae</taxon>
        <taxon>Xanthobacter</taxon>
    </lineage>
</organism>
<reference evidence="4 5" key="1">
    <citation type="submission" date="2024-02" db="EMBL/GenBank/DDBJ databases">
        <title>Expansion and revision of Xanthobacter and proposal of Roseixanthobacter gen. nov.</title>
        <authorList>
            <person name="Soltysiak M.P.M."/>
            <person name="Jalihal A."/>
            <person name="Ory A."/>
            <person name="Chrisophersen C."/>
            <person name="Lee A.D."/>
            <person name="Boulton J."/>
            <person name="Springer M."/>
        </authorList>
    </citation>
    <scope>NUCLEOTIDE SEQUENCE [LARGE SCALE GENOMIC DNA]</scope>
    <source>
        <strain evidence="4 5">23A</strain>
    </source>
</reference>
<dbReference type="InterPro" id="IPR022489">
    <property type="entry name" value="PolyP_AMP_Tfrase"/>
</dbReference>
<feature type="domain" description="Polyphosphate kinase-2-related" evidence="3">
    <location>
        <begin position="273"/>
        <end position="492"/>
    </location>
</feature>
<dbReference type="Pfam" id="PF03976">
    <property type="entry name" value="PPK2"/>
    <property type="match status" value="2"/>
</dbReference>
<keyword evidence="1" id="KW-0066">ATP synthesis</keyword>
<dbReference type="NCBIfam" id="TIGR03708">
    <property type="entry name" value="poly_P_AMP_trns"/>
    <property type="match status" value="1"/>
</dbReference>
<evidence type="ECO:0000256" key="2">
    <source>
        <dbReference type="ARBA" id="ARBA00024500"/>
    </source>
</evidence>
<keyword evidence="5" id="KW-1185">Reference proteome</keyword>
<comment type="caution">
    <text evidence="4">The sequence shown here is derived from an EMBL/GenBank/DDBJ whole genome shotgun (WGS) entry which is preliminary data.</text>
</comment>
<dbReference type="InterPro" id="IPR022488">
    <property type="entry name" value="PPK2-related"/>
</dbReference>
<dbReference type="PANTHER" id="PTHR34383:SF3">
    <property type="entry name" value="POLYPHOSPHATE:AMP PHOSPHOTRANSFERASE"/>
    <property type="match status" value="1"/>
</dbReference>
<dbReference type="SUPFAM" id="SSF52540">
    <property type="entry name" value="P-loop containing nucleoside triphosphate hydrolases"/>
    <property type="match status" value="2"/>
</dbReference>
<dbReference type="Proteomes" id="UP001604002">
    <property type="component" value="Unassembled WGS sequence"/>
</dbReference>
<sequence>MFESATFEHRLDKAAFKALEPSLREDLLNAQFALIEAKRRSLIVLIHGPDGAGKGAVLNRLYSWLDVRKVQTLTFEMPCAEEDRPPMWKYWRELPPFGQIGVMLGSWYHAPLCKRALGTMGRADFMASLDEMERFESMLHAEGVSLLKIWLYLDGDEARRRLKALSKGDYQRPIVREWAEIEGAAARKRLHLASEEAARATSTEIAPWHVVPAADTEYCDAMVGSLLLEKLRAMAAEPEPAPLPLPPNPTHVPSLLPPFSILSTLDMSRSLPEAEYDRELAHAQSRITRLTNAPGFARSGLVIAFEGSDAAGKSSTIMRLRRALDPRRFRVHPIAAPTDEERARPYLWRFWRHIPTHGRTAIFDRSWYGRVLVERVEGLCGPDDWGRAYGEINDFEVQLNRAGYVVVKFWLAISQDEQARRFEEREKIAYKRFKLTPEDWRNREKWPLYEAAVTEMVDRTSTREAPWTLVEAEDKHFARVKVLKTIADRLEAALGA</sequence>
<dbReference type="EMBL" id="JBAFVH010000009">
    <property type="protein sequence ID" value="MFG1373871.1"/>
    <property type="molecule type" value="Genomic_DNA"/>
</dbReference>
<feature type="domain" description="Polyphosphate kinase-2-related" evidence="3">
    <location>
        <begin position="13"/>
        <end position="235"/>
    </location>
</feature>
<protein>
    <submittedName>
        <fullName evidence="4">Polyphosphate:AMP phosphotransferase</fullName>
    </submittedName>
</protein>
<accession>A0ABW6ZYP8</accession>
<comment type="catalytic activity">
    <reaction evidence="2">
        <text>[phosphate](n) + ATP = [phosphate](n+1) + ADP</text>
        <dbReference type="Rhea" id="RHEA:19573"/>
        <dbReference type="Rhea" id="RHEA-COMP:9859"/>
        <dbReference type="Rhea" id="RHEA-COMP:14280"/>
        <dbReference type="ChEBI" id="CHEBI:16838"/>
        <dbReference type="ChEBI" id="CHEBI:30616"/>
        <dbReference type="ChEBI" id="CHEBI:456216"/>
    </reaction>
    <physiologicalReaction direction="right-to-left" evidence="2">
        <dbReference type="Rhea" id="RHEA:19575"/>
    </physiologicalReaction>
</comment>
<evidence type="ECO:0000256" key="1">
    <source>
        <dbReference type="ARBA" id="ARBA00023310"/>
    </source>
</evidence>
<evidence type="ECO:0000313" key="5">
    <source>
        <dbReference type="Proteomes" id="UP001604002"/>
    </source>
</evidence>
<evidence type="ECO:0000313" key="4">
    <source>
        <dbReference type="EMBL" id="MFG1373871.1"/>
    </source>
</evidence>
<gene>
    <name evidence="4" type="primary">pap</name>
    <name evidence="4" type="ORF">V5F32_16975</name>
</gene>
<dbReference type="RefSeq" id="WP_393993562.1">
    <property type="nucleotide sequence ID" value="NZ_JBAFVH010000009.1"/>
</dbReference>
<name>A0ABW6ZYP8_9HYPH</name>
<dbReference type="PANTHER" id="PTHR34383">
    <property type="entry name" value="POLYPHOSPHATE:AMP PHOSPHOTRANSFERASE-RELATED"/>
    <property type="match status" value="1"/>
</dbReference>
<evidence type="ECO:0000259" key="3">
    <source>
        <dbReference type="Pfam" id="PF03976"/>
    </source>
</evidence>
<proteinExistence type="predicted"/>
<dbReference type="Gene3D" id="3.40.50.300">
    <property type="entry name" value="P-loop containing nucleotide triphosphate hydrolases"/>
    <property type="match status" value="2"/>
</dbReference>